<dbReference type="Gene3D" id="3.40.50.720">
    <property type="entry name" value="NAD(P)-binding Rossmann-like Domain"/>
    <property type="match status" value="1"/>
</dbReference>
<dbReference type="GO" id="GO:0006574">
    <property type="term" value="P:L-valine catabolic process"/>
    <property type="evidence" value="ECO:0007669"/>
    <property type="project" value="TreeGrafter"/>
</dbReference>
<feature type="domain" description="3-hydroxyisobutyrate dehydrogenase-like NAD-binding" evidence="10">
    <location>
        <begin position="231"/>
        <end position="357"/>
    </location>
</feature>
<dbReference type="GO" id="GO:0051287">
    <property type="term" value="F:NAD binding"/>
    <property type="evidence" value="ECO:0007669"/>
    <property type="project" value="InterPro"/>
</dbReference>
<keyword evidence="5" id="KW-0560">Oxidoreductase</keyword>
<keyword evidence="12" id="KW-1185">Reference proteome</keyword>
<dbReference type="PROSITE" id="PS00895">
    <property type="entry name" value="3_HYDROXYISOBUT_DH"/>
    <property type="match status" value="1"/>
</dbReference>
<dbReference type="GO" id="GO:0050661">
    <property type="term" value="F:NADP binding"/>
    <property type="evidence" value="ECO:0007669"/>
    <property type="project" value="InterPro"/>
</dbReference>
<dbReference type="Gene3D" id="1.10.1040.10">
    <property type="entry name" value="N-(1-d-carboxylethyl)-l-norvaline Dehydrogenase, domain 2"/>
    <property type="match status" value="1"/>
</dbReference>
<dbReference type="EMBL" id="CP019474">
    <property type="protein sequence ID" value="UQC77035.1"/>
    <property type="molecule type" value="Genomic_DNA"/>
</dbReference>
<dbReference type="InterPro" id="IPR036291">
    <property type="entry name" value="NAD(P)-bd_dom_sf"/>
</dbReference>
<dbReference type="Pfam" id="PF03446">
    <property type="entry name" value="NAD_binding_2"/>
    <property type="match status" value="1"/>
</dbReference>
<evidence type="ECO:0000256" key="1">
    <source>
        <dbReference type="ARBA" id="ARBA00005109"/>
    </source>
</evidence>
<dbReference type="PANTHER" id="PTHR22981:SF81">
    <property type="entry name" value="DEHYDROGENASE, PUTATIVE-RELATED"/>
    <property type="match status" value="1"/>
</dbReference>
<dbReference type="AlphaFoldDB" id="A0A9Q8SHF6"/>
<feature type="domain" description="6-phosphogluconate dehydrogenase NADP-binding" evidence="9">
    <location>
        <begin position="58"/>
        <end position="228"/>
    </location>
</feature>
<protein>
    <recommendedName>
        <fullName evidence="3">3-hydroxyisobutyrate dehydrogenase</fullName>
        <ecNumber evidence="3">1.1.1.31</ecNumber>
    </recommendedName>
</protein>
<dbReference type="GeneID" id="73336543"/>
<comment type="similarity">
    <text evidence="2">Belongs to the HIBADH-related family. 3-hydroxyisobutyrate dehydrogenase subfamily.</text>
</comment>
<dbReference type="Gene3D" id="1.20.1290.10">
    <property type="entry name" value="AhpD-like"/>
    <property type="match status" value="1"/>
</dbReference>
<keyword evidence="4" id="KW-0101">Branched-chain amino acid catabolism</keyword>
<dbReference type="PANTHER" id="PTHR22981">
    <property type="entry name" value="3-HYDROXYISOBUTYRATE DEHYDROGENASE-RELATED"/>
    <property type="match status" value="1"/>
</dbReference>
<dbReference type="Pfam" id="PF14833">
    <property type="entry name" value="NAD_binding_11"/>
    <property type="match status" value="1"/>
</dbReference>
<dbReference type="SUPFAM" id="SSF69118">
    <property type="entry name" value="AhpD-like"/>
    <property type="match status" value="1"/>
</dbReference>
<evidence type="ECO:0000313" key="12">
    <source>
        <dbReference type="Proteomes" id="UP000830671"/>
    </source>
</evidence>
<dbReference type="GO" id="GO:0008442">
    <property type="term" value="F:3-hydroxyisobutyrate dehydrogenase activity"/>
    <property type="evidence" value="ECO:0007669"/>
    <property type="project" value="UniProtKB-EC"/>
</dbReference>
<sequence>MCSANLPADASLHTLDWIHISSRDINKKRNTYTHAHPRTSPSPHCTLFFFVMDQPLSLGFIGLGAMGLPMASNLVAKVANGSQTYVYDISETSMKRLIDQAKNADITGCKSPREVSQKADIVFTMLPEGSHVKTVYLDPDTGILGPELKSRLLIDCSTIDTEMSQLVSNTIKSHFPSTFFCDAPVSGGTLGAEAATLTLMTGCSEKNPNWPEIRDLLGLMGKNIIACGGPGLGLTAKLCNNYCSALISLATSEAMNIGMRAGIDPRLLARVFSNSTAQSTICDKWNPVPGICPNAPASHGYRGGFKIQLMAKDFGLAVSMADKVDAKLILGAVGLRAYNEASQDSKCRDLDSRVLYRYIGGNEDWQMFQFHGGSIASTVSLIEHAQQTPSETVAPSSLRATLLQPKPESSKDMASSDLQCRFPTPVYEVTARKQDPATIMRGAFGSPFRGDVGLCGESPPCGNLVVEMRPASRFQIPDHSHSVSILKQPTRRPFSTENTNMADKLAANTAKEAEAHKTLYDKGLKLRYEVAGTSYVDAALAGGSSDFARPMQELVTEACWGSVWARPGLERKQRSLLNIAMLCALNRAPGLAAHVRGALNNGASEVEIRETLLQAAIYCGMPAGIEGFKVAEKVIVAWNEEMKK</sequence>
<feature type="domain" description="Carboxymuconolactone decarboxylase-like" evidence="8">
    <location>
        <begin position="551"/>
        <end position="632"/>
    </location>
</feature>
<evidence type="ECO:0000256" key="6">
    <source>
        <dbReference type="ARBA" id="ARBA00023027"/>
    </source>
</evidence>
<organism evidence="11 12">
    <name type="scientific">Colletotrichum lupini</name>
    <dbReference type="NCBI Taxonomy" id="145971"/>
    <lineage>
        <taxon>Eukaryota</taxon>
        <taxon>Fungi</taxon>
        <taxon>Dikarya</taxon>
        <taxon>Ascomycota</taxon>
        <taxon>Pezizomycotina</taxon>
        <taxon>Sordariomycetes</taxon>
        <taxon>Hypocreomycetidae</taxon>
        <taxon>Glomerellales</taxon>
        <taxon>Glomerellaceae</taxon>
        <taxon>Colletotrichum</taxon>
        <taxon>Colletotrichum acutatum species complex</taxon>
    </lineage>
</organism>
<dbReference type="KEGG" id="clup:CLUP02_02501"/>
<dbReference type="InterPro" id="IPR013328">
    <property type="entry name" value="6PGD_dom2"/>
</dbReference>
<dbReference type="InterPro" id="IPR029032">
    <property type="entry name" value="AhpD-like"/>
</dbReference>
<name>A0A9Q8SHF6_9PEZI</name>
<dbReference type="InterPro" id="IPR029154">
    <property type="entry name" value="HIBADH-like_NADP-bd"/>
</dbReference>
<dbReference type="InterPro" id="IPR008927">
    <property type="entry name" value="6-PGluconate_DH-like_C_sf"/>
</dbReference>
<evidence type="ECO:0000259" key="9">
    <source>
        <dbReference type="Pfam" id="PF03446"/>
    </source>
</evidence>
<evidence type="ECO:0000256" key="3">
    <source>
        <dbReference type="ARBA" id="ARBA00012991"/>
    </source>
</evidence>
<dbReference type="InterPro" id="IPR006115">
    <property type="entry name" value="6PGDH_NADP-bd"/>
</dbReference>
<dbReference type="EC" id="1.1.1.31" evidence="3"/>
<evidence type="ECO:0000313" key="11">
    <source>
        <dbReference type="EMBL" id="UQC77035.1"/>
    </source>
</evidence>
<dbReference type="InterPro" id="IPR003779">
    <property type="entry name" value="CMD-like"/>
</dbReference>
<evidence type="ECO:0000259" key="8">
    <source>
        <dbReference type="Pfam" id="PF02627"/>
    </source>
</evidence>
<keyword evidence="6" id="KW-0520">NAD</keyword>
<comment type="catalytic activity">
    <reaction evidence="7">
        <text>3-hydroxy-2-methylpropanoate + NAD(+) = 2-methyl-3-oxopropanoate + NADH + H(+)</text>
        <dbReference type="Rhea" id="RHEA:17681"/>
        <dbReference type="ChEBI" id="CHEBI:11805"/>
        <dbReference type="ChEBI" id="CHEBI:15378"/>
        <dbReference type="ChEBI" id="CHEBI:57540"/>
        <dbReference type="ChEBI" id="CHEBI:57700"/>
        <dbReference type="ChEBI" id="CHEBI:57945"/>
        <dbReference type="EC" id="1.1.1.31"/>
    </reaction>
</comment>
<proteinExistence type="inferred from homology"/>
<evidence type="ECO:0000256" key="7">
    <source>
        <dbReference type="ARBA" id="ARBA00049197"/>
    </source>
</evidence>
<gene>
    <name evidence="11" type="ORF">CLUP02_02501</name>
</gene>
<dbReference type="InterPro" id="IPR002204">
    <property type="entry name" value="3-OH-isobutyrate_DH-rel_CS"/>
</dbReference>
<accession>A0A9Q8SHF6</accession>
<reference evidence="11" key="1">
    <citation type="journal article" date="2021" name="Mol. Plant Microbe Interact.">
        <title>Complete Genome Sequence of the Plant-Pathogenic Fungus Colletotrichum lupini.</title>
        <authorList>
            <person name="Baroncelli R."/>
            <person name="Pensec F."/>
            <person name="Da Lio D."/>
            <person name="Boufleur T."/>
            <person name="Vicente I."/>
            <person name="Sarrocco S."/>
            <person name="Picot A."/>
            <person name="Baraldi E."/>
            <person name="Sukno S."/>
            <person name="Thon M."/>
            <person name="Le Floch G."/>
        </authorList>
    </citation>
    <scope>NUCLEOTIDE SEQUENCE</scope>
    <source>
        <strain evidence="11">IMI 504893</strain>
    </source>
</reference>
<dbReference type="GO" id="GO:0051920">
    <property type="term" value="F:peroxiredoxin activity"/>
    <property type="evidence" value="ECO:0007669"/>
    <property type="project" value="InterPro"/>
</dbReference>
<dbReference type="RefSeq" id="XP_049138676.1">
    <property type="nucleotide sequence ID" value="XM_049281533.1"/>
</dbReference>
<evidence type="ECO:0000259" key="10">
    <source>
        <dbReference type="Pfam" id="PF14833"/>
    </source>
</evidence>
<dbReference type="Proteomes" id="UP000830671">
    <property type="component" value="Chromosome 2"/>
</dbReference>
<evidence type="ECO:0000256" key="4">
    <source>
        <dbReference type="ARBA" id="ARBA00022456"/>
    </source>
</evidence>
<dbReference type="SUPFAM" id="SSF48179">
    <property type="entry name" value="6-phosphogluconate dehydrogenase C-terminal domain-like"/>
    <property type="match status" value="1"/>
</dbReference>
<evidence type="ECO:0000256" key="2">
    <source>
        <dbReference type="ARBA" id="ARBA00006013"/>
    </source>
</evidence>
<evidence type="ECO:0000256" key="5">
    <source>
        <dbReference type="ARBA" id="ARBA00023002"/>
    </source>
</evidence>
<dbReference type="FunFam" id="1.10.1040.10:FF:000006">
    <property type="entry name" value="3-hydroxyisobutyrate dehydrogenase"/>
    <property type="match status" value="1"/>
</dbReference>
<dbReference type="Pfam" id="PF02627">
    <property type="entry name" value="CMD"/>
    <property type="match status" value="1"/>
</dbReference>
<dbReference type="SUPFAM" id="SSF51735">
    <property type="entry name" value="NAD(P)-binding Rossmann-fold domains"/>
    <property type="match status" value="1"/>
</dbReference>
<comment type="pathway">
    <text evidence="1">Amino-acid degradation; L-valine degradation.</text>
</comment>
<dbReference type="GO" id="GO:0005739">
    <property type="term" value="C:mitochondrion"/>
    <property type="evidence" value="ECO:0007669"/>
    <property type="project" value="TreeGrafter"/>
</dbReference>